<proteinExistence type="predicted"/>
<evidence type="ECO:0000256" key="1">
    <source>
        <dbReference type="SAM" id="Phobius"/>
    </source>
</evidence>
<keyword evidence="1" id="KW-1133">Transmembrane helix</keyword>
<gene>
    <name evidence="2" type="ORF">EV141_2261</name>
</gene>
<dbReference type="RefSeq" id="WP_130486053.1">
    <property type="nucleotide sequence ID" value="NZ_SGWW01000005.1"/>
</dbReference>
<evidence type="ECO:0000313" key="3">
    <source>
        <dbReference type="Proteomes" id="UP000293519"/>
    </source>
</evidence>
<comment type="caution">
    <text evidence="2">The sequence shown here is derived from an EMBL/GenBank/DDBJ whole genome shotgun (WGS) entry which is preliminary data.</text>
</comment>
<sequence length="403" mass="42476">MAEQTATTRAAVISRRERARRDEQLRRSLPFPRAAWRRWMLRLLFMAPGVAVVALGVPGSLTAETPNALLLARIAELEFTRADSLWLSQLYPHVSTLIAVIVEPLGASGLALAGVIAAGFLLQAVIQILAQRAVSIPFGTALMLALAATPLFFYLAQENLAAFLALTFFGLALADIQRFVTWGNTGSGFRAGLLFAASALSDPSGILLLLVALIAAPFLRSGRWTTRGLRAANSLVLAFPALGTLATVMLLNLAFFRVLWPVSIDAGLDRVPERLALLEAIYSQSPASAVLIAGPVLVAIVIAIITRRVPAAAVALAAFALIHLGFLAGLVSAGAAGTTHLLTTLLAITLLPAGRTPLQNGLLTAVAVVQLALGWLIALDRPIVVEWMLAVARALVEFATGAA</sequence>
<feature type="transmembrane region" description="Helical" evidence="1">
    <location>
        <begin position="134"/>
        <end position="154"/>
    </location>
</feature>
<feature type="transmembrane region" description="Helical" evidence="1">
    <location>
        <begin position="97"/>
        <end position="122"/>
    </location>
</feature>
<protein>
    <submittedName>
        <fullName evidence="2">Uncharacterized protein</fullName>
    </submittedName>
</protein>
<name>A0A4Q7LKW8_9MICO</name>
<keyword evidence="3" id="KW-1185">Reference proteome</keyword>
<accession>A0A4Q7LKW8</accession>
<keyword evidence="1" id="KW-0472">Membrane</keyword>
<organism evidence="2 3">
    <name type="scientific">Microcella putealis</name>
    <dbReference type="NCBI Taxonomy" id="337005"/>
    <lineage>
        <taxon>Bacteria</taxon>
        <taxon>Bacillati</taxon>
        <taxon>Actinomycetota</taxon>
        <taxon>Actinomycetes</taxon>
        <taxon>Micrococcales</taxon>
        <taxon>Microbacteriaceae</taxon>
        <taxon>Microcella</taxon>
    </lineage>
</organism>
<evidence type="ECO:0000313" key="2">
    <source>
        <dbReference type="EMBL" id="RZS54268.1"/>
    </source>
</evidence>
<feature type="transmembrane region" description="Helical" evidence="1">
    <location>
        <begin position="281"/>
        <end position="305"/>
    </location>
</feature>
<keyword evidence="1" id="KW-0812">Transmembrane</keyword>
<reference evidence="2 3" key="1">
    <citation type="journal article" date="2015" name="Stand. Genomic Sci.">
        <title>Genomic Encyclopedia of Bacterial and Archaeal Type Strains, Phase III: the genomes of soil and plant-associated and newly described type strains.</title>
        <authorList>
            <person name="Whitman W.B."/>
            <person name="Woyke T."/>
            <person name="Klenk H.P."/>
            <person name="Zhou Y."/>
            <person name="Lilburn T.G."/>
            <person name="Beck B.J."/>
            <person name="De Vos P."/>
            <person name="Vandamme P."/>
            <person name="Eisen J.A."/>
            <person name="Garrity G."/>
            <person name="Hugenholtz P."/>
            <person name="Kyrpides N.C."/>
        </authorList>
    </citation>
    <scope>NUCLEOTIDE SEQUENCE [LARGE SCALE GENOMIC DNA]</scope>
    <source>
        <strain evidence="2 3">CV2</strain>
    </source>
</reference>
<dbReference type="AlphaFoldDB" id="A0A4Q7LKW8"/>
<dbReference type="EMBL" id="SGWW01000005">
    <property type="protein sequence ID" value="RZS54268.1"/>
    <property type="molecule type" value="Genomic_DNA"/>
</dbReference>
<feature type="transmembrane region" description="Helical" evidence="1">
    <location>
        <begin position="192"/>
        <end position="215"/>
    </location>
</feature>
<dbReference type="OrthoDB" id="5015959at2"/>
<feature type="transmembrane region" description="Helical" evidence="1">
    <location>
        <begin position="235"/>
        <end position="260"/>
    </location>
</feature>
<feature type="transmembrane region" description="Helical" evidence="1">
    <location>
        <begin position="361"/>
        <end position="379"/>
    </location>
</feature>
<feature type="transmembrane region" description="Helical" evidence="1">
    <location>
        <begin position="39"/>
        <end position="61"/>
    </location>
</feature>
<dbReference type="Proteomes" id="UP000293519">
    <property type="component" value="Unassembled WGS sequence"/>
</dbReference>
<feature type="transmembrane region" description="Helical" evidence="1">
    <location>
        <begin position="311"/>
        <end position="331"/>
    </location>
</feature>